<dbReference type="Pfam" id="PF07816">
    <property type="entry name" value="DUF1645"/>
    <property type="match status" value="1"/>
</dbReference>
<evidence type="ECO:0000313" key="2">
    <source>
        <dbReference type="EMBL" id="TYI46881.1"/>
    </source>
</evidence>
<evidence type="ECO:0000313" key="3">
    <source>
        <dbReference type="Proteomes" id="UP000323597"/>
    </source>
</evidence>
<dbReference type="InterPro" id="IPR012442">
    <property type="entry name" value="DUF1645_plant"/>
</dbReference>
<feature type="region of interest" description="Disordered" evidence="1">
    <location>
        <begin position="192"/>
        <end position="218"/>
    </location>
</feature>
<protein>
    <recommendedName>
        <fullName evidence="4">Calmodulin-binding protein</fullName>
    </recommendedName>
</protein>
<name>A0A5D2S1K8_GOSMU</name>
<organism evidence="2 3">
    <name type="scientific">Gossypium mustelinum</name>
    <name type="common">Cotton</name>
    <name type="synonym">Gossypium caicoense</name>
    <dbReference type="NCBI Taxonomy" id="34275"/>
    <lineage>
        <taxon>Eukaryota</taxon>
        <taxon>Viridiplantae</taxon>
        <taxon>Streptophyta</taxon>
        <taxon>Embryophyta</taxon>
        <taxon>Tracheophyta</taxon>
        <taxon>Spermatophyta</taxon>
        <taxon>Magnoliopsida</taxon>
        <taxon>eudicotyledons</taxon>
        <taxon>Gunneridae</taxon>
        <taxon>Pentapetalae</taxon>
        <taxon>rosids</taxon>
        <taxon>malvids</taxon>
        <taxon>Malvales</taxon>
        <taxon>Malvaceae</taxon>
        <taxon>Malvoideae</taxon>
        <taxon>Gossypium</taxon>
    </lineage>
</organism>
<dbReference type="AlphaFoldDB" id="A0A5D2S1K8"/>
<dbReference type="EMBL" id="CM017661">
    <property type="protein sequence ID" value="TYI46881.1"/>
    <property type="molecule type" value="Genomic_DNA"/>
</dbReference>
<dbReference type="Proteomes" id="UP000323597">
    <property type="component" value="Chromosome D13"/>
</dbReference>
<proteinExistence type="predicted"/>
<evidence type="ECO:0008006" key="4">
    <source>
        <dbReference type="Google" id="ProtNLM"/>
    </source>
</evidence>
<gene>
    <name evidence="2" type="ORF">E1A91_D13G134800v1</name>
</gene>
<accession>A0A5D2S1K8</accession>
<dbReference type="PANTHER" id="PTHR33095:SF57">
    <property type="entry name" value="EXPRESSED PROTEIN"/>
    <property type="match status" value="1"/>
</dbReference>
<evidence type="ECO:0000256" key="1">
    <source>
        <dbReference type="SAM" id="MobiDB-lite"/>
    </source>
</evidence>
<dbReference type="PANTHER" id="PTHR33095">
    <property type="entry name" value="OS07G0619500 PROTEIN"/>
    <property type="match status" value="1"/>
</dbReference>
<feature type="region of interest" description="Disordered" evidence="1">
    <location>
        <begin position="258"/>
        <end position="285"/>
    </location>
</feature>
<sequence length="357" mass="39534">MEFQTLNNLETELHEPHQVLFEDYDSTCSTPYVSAPSSPDREPGPGWIHGGLFYSAPASPIHFTMTSLASKVSSTRPSSPDNSPLPLGSEFEFSARFGYTGSDQTRSMTSADELFLNGKIRPLKLSTHLERPQVLVPLLDVEHEDDDGSEDVRGRDVKVRVDKRRARSMSPLRNATFGLKIHDQNMCLDKDLGHKTDSNDNETISDPMSASSSSSSDGRRSKRWVFLKGFIRSKSEGRSNNIKLWSTISFSPLKEKKAGNKSNAVVQEPNHRPVNGIGKRRVPPSPHELHYTANRAQAEEMRKKTFLPYRQGLLGCLGFSSKGYGAMNGLATALNPVSSSEDAIQSNIVLPLINVYL</sequence>
<reference evidence="2 3" key="1">
    <citation type="submission" date="2019-07" db="EMBL/GenBank/DDBJ databases">
        <title>WGS assembly of Gossypium mustelinum.</title>
        <authorList>
            <person name="Chen Z.J."/>
            <person name="Sreedasyam A."/>
            <person name="Ando A."/>
            <person name="Song Q."/>
            <person name="De L."/>
            <person name="Hulse-Kemp A."/>
            <person name="Ding M."/>
            <person name="Ye W."/>
            <person name="Kirkbride R."/>
            <person name="Jenkins J."/>
            <person name="Plott C."/>
            <person name="Lovell J."/>
            <person name="Lin Y.-M."/>
            <person name="Vaughn R."/>
            <person name="Liu B."/>
            <person name="Li W."/>
            <person name="Simpson S."/>
            <person name="Scheffler B."/>
            <person name="Saski C."/>
            <person name="Grover C."/>
            <person name="Hu G."/>
            <person name="Conover J."/>
            <person name="Carlson J."/>
            <person name="Shu S."/>
            <person name="Boston L."/>
            <person name="Williams M."/>
            <person name="Peterson D."/>
            <person name="Mcgee K."/>
            <person name="Jones D."/>
            <person name="Wendel J."/>
            <person name="Stelly D."/>
            <person name="Grimwood J."/>
            <person name="Schmutz J."/>
        </authorList>
    </citation>
    <scope>NUCLEOTIDE SEQUENCE [LARGE SCALE GENOMIC DNA]</scope>
    <source>
        <strain evidence="2">1408120.09</strain>
    </source>
</reference>
<keyword evidence="3" id="KW-1185">Reference proteome</keyword>